<dbReference type="Proteomes" id="UP000013984">
    <property type="component" value="Unassembled WGS sequence"/>
</dbReference>
<comment type="caution">
    <text evidence="1">The sequence shown here is derived from an EMBL/GenBank/DDBJ whole genome shotgun (WGS) entry which is preliminary data.</text>
</comment>
<sequence>MLKKLQTDNYNKKNHFYSLSLILIFSMISPYNLSANDIAGVWKLNSVKLDDGGDSTYDLKEGRILFIDKIDKGLYKLKRYTSGKIGLDVEVIEKNDIFGYDLDKIPVYLKRDGNTLIRKSKGWTDTYTLTNLKSEIDAQELSKNNPAYFHWEKIKKNSPNKKQLQLTTENYVDKKIEISGFARLCSYYNYEYKNSKDTHFCLFFVENKYDTFSEDYYIYFEKNKYPEILNSLELNSLLPVTIEAILLNTKYDKSSNGQIFLEGLTLTIPY</sequence>
<proteinExistence type="predicted"/>
<evidence type="ECO:0000313" key="2">
    <source>
        <dbReference type="Proteomes" id="UP000013984"/>
    </source>
</evidence>
<reference evidence="1" key="1">
    <citation type="submission" date="2013-04" db="EMBL/GenBank/DDBJ databases">
        <authorList>
            <person name="Harkins D.M."/>
            <person name="Durkin A.S."/>
            <person name="Brinkac L.M."/>
            <person name="Haft D.H."/>
            <person name="Selengut J.D."/>
            <person name="Sanka R."/>
            <person name="DePew J."/>
            <person name="Purushe J."/>
            <person name="Galloway R.L."/>
            <person name="Vinetz J.M."/>
            <person name="Sutton G.G."/>
            <person name="Nierman W.C."/>
            <person name="Fouts D.E."/>
        </authorList>
    </citation>
    <scope>NUCLEOTIDE SEQUENCE [LARGE SCALE GENOMIC DNA]</scope>
    <source>
        <strain evidence="1">CDC</strain>
    </source>
</reference>
<dbReference type="AlphaFoldDB" id="R8ZY99"/>
<keyword evidence="2" id="KW-1185">Reference proteome</keyword>
<protein>
    <submittedName>
        <fullName evidence="1">Uncharacterized protein</fullName>
    </submittedName>
</protein>
<dbReference type="RefSeq" id="WP_015683089.1">
    <property type="nucleotide sequence ID" value="NZ_AOGZ02000019.1"/>
</dbReference>
<accession>R8ZY99</accession>
<evidence type="ECO:0000313" key="1">
    <source>
        <dbReference type="EMBL" id="EOQ94807.1"/>
    </source>
</evidence>
<dbReference type="EMBL" id="AOGZ02000019">
    <property type="protein sequence ID" value="EOQ94807.1"/>
    <property type="molecule type" value="Genomic_DNA"/>
</dbReference>
<name>R8ZY99_9LEPT</name>
<gene>
    <name evidence="1" type="ORF">LEP1GSC195_1401</name>
</gene>
<organism evidence="1 2">
    <name type="scientific">Leptospira wolbachii serovar Codice str. CDC</name>
    <dbReference type="NCBI Taxonomy" id="1218599"/>
    <lineage>
        <taxon>Bacteria</taxon>
        <taxon>Pseudomonadati</taxon>
        <taxon>Spirochaetota</taxon>
        <taxon>Spirochaetia</taxon>
        <taxon>Leptospirales</taxon>
        <taxon>Leptospiraceae</taxon>
        <taxon>Leptospira</taxon>
    </lineage>
</organism>